<keyword evidence="3" id="KW-0732">Signal</keyword>
<dbReference type="RefSeq" id="WP_147262614.1">
    <property type="nucleotide sequence ID" value="NZ_QNRK01000001.1"/>
</dbReference>
<dbReference type="InterPro" id="IPR050430">
    <property type="entry name" value="Peptidase_S1"/>
</dbReference>
<gene>
    <name evidence="5" type="ORF">DFR50_10124</name>
</gene>
<dbReference type="AlphaFoldDB" id="A0A366FTT0"/>
<feature type="domain" description="Peptidase S1" evidence="4">
    <location>
        <begin position="26"/>
        <end position="245"/>
    </location>
</feature>
<dbReference type="PANTHER" id="PTHR24276">
    <property type="entry name" value="POLYSERASE-RELATED"/>
    <property type="match status" value="1"/>
</dbReference>
<evidence type="ECO:0000256" key="3">
    <source>
        <dbReference type="SAM" id="SignalP"/>
    </source>
</evidence>
<dbReference type="PROSITE" id="PS50240">
    <property type="entry name" value="TRYPSIN_DOM"/>
    <property type="match status" value="1"/>
</dbReference>
<sequence>MRFRHSLARLALALALASGRPDAHALVGAQPDGRFADRVAMVLMRGPGEAGFCSALVLDARTLLTAAHCLRAVRDMAVHYRDASGAPVVIPVEAALAHPQYRPDAIRARAVSIDIALVRTAAPLDSRFVGAALASGDGPEVGESVILTGFGAMSDGDWKSGGSLRSVTLAVREPASPVLVWAADPGGRVAGACSGDSGAPMWSRDGATALAIATWAQAPHGRGCGGLTQGPRLAPLRRWIEDARRRLDGGD</sequence>
<comment type="similarity">
    <text evidence="1">Belongs to the peptidase S1 family.</text>
</comment>
<keyword evidence="2" id="KW-1015">Disulfide bond</keyword>
<feature type="signal peptide" evidence="3">
    <location>
        <begin position="1"/>
        <end position="25"/>
    </location>
</feature>
<organism evidence="5 6">
    <name type="scientific">Roseiarcus fermentans</name>
    <dbReference type="NCBI Taxonomy" id="1473586"/>
    <lineage>
        <taxon>Bacteria</taxon>
        <taxon>Pseudomonadati</taxon>
        <taxon>Pseudomonadota</taxon>
        <taxon>Alphaproteobacteria</taxon>
        <taxon>Hyphomicrobiales</taxon>
        <taxon>Roseiarcaceae</taxon>
        <taxon>Roseiarcus</taxon>
    </lineage>
</organism>
<dbReference type="EMBL" id="QNRK01000001">
    <property type="protein sequence ID" value="RBP18082.1"/>
    <property type="molecule type" value="Genomic_DNA"/>
</dbReference>
<comment type="caution">
    <text evidence="5">The sequence shown here is derived from an EMBL/GenBank/DDBJ whole genome shotgun (WGS) entry which is preliminary data.</text>
</comment>
<dbReference type="InterPro" id="IPR001314">
    <property type="entry name" value="Peptidase_S1A"/>
</dbReference>
<dbReference type="PANTHER" id="PTHR24276:SF98">
    <property type="entry name" value="FI18310P1-RELATED"/>
    <property type="match status" value="1"/>
</dbReference>
<dbReference type="InterPro" id="IPR043504">
    <property type="entry name" value="Peptidase_S1_PA_chymotrypsin"/>
</dbReference>
<dbReference type="InterPro" id="IPR009003">
    <property type="entry name" value="Peptidase_S1_PA"/>
</dbReference>
<dbReference type="PROSITE" id="PS00134">
    <property type="entry name" value="TRYPSIN_HIS"/>
    <property type="match status" value="1"/>
</dbReference>
<evidence type="ECO:0000256" key="2">
    <source>
        <dbReference type="ARBA" id="ARBA00023157"/>
    </source>
</evidence>
<dbReference type="PRINTS" id="PR00722">
    <property type="entry name" value="CHYMOTRYPSIN"/>
</dbReference>
<evidence type="ECO:0000256" key="1">
    <source>
        <dbReference type="ARBA" id="ARBA00007664"/>
    </source>
</evidence>
<proteinExistence type="inferred from homology"/>
<name>A0A366FTT0_9HYPH</name>
<evidence type="ECO:0000313" key="5">
    <source>
        <dbReference type="EMBL" id="RBP18082.1"/>
    </source>
</evidence>
<keyword evidence="6" id="KW-1185">Reference proteome</keyword>
<dbReference type="GO" id="GO:0004252">
    <property type="term" value="F:serine-type endopeptidase activity"/>
    <property type="evidence" value="ECO:0007669"/>
    <property type="project" value="InterPro"/>
</dbReference>
<dbReference type="GO" id="GO:0006508">
    <property type="term" value="P:proteolysis"/>
    <property type="evidence" value="ECO:0007669"/>
    <property type="project" value="InterPro"/>
</dbReference>
<dbReference type="Pfam" id="PF00089">
    <property type="entry name" value="Trypsin"/>
    <property type="match status" value="1"/>
</dbReference>
<dbReference type="InterPro" id="IPR001254">
    <property type="entry name" value="Trypsin_dom"/>
</dbReference>
<dbReference type="Proteomes" id="UP000253529">
    <property type="component" value="Unassembled WGS sequence"/>
</dbReference>
<protein>
    <submittedName>
        <fullName evidence="5">Trypsin</fullName>
    </submittedName>
</protein>
<accession>A0A366FTT0</accession>
<reference evidence="5 6" key="1">
    <citation type="submission" date="2018-06" db="EMBL/GenBank/DDBJ databases">
        <title>Genomic Encyclopedia of Type Strains, Phase IV (KMG-IV): sequencing the most valuable type-strain genomes for metagenomic binning, comparative biology and taxonomic classification.</title>
        <authorList>
            <person name="Goeker M."/>
        </authorList>
    </citation>
    <scope>NUCLEOTIDE SEQUENCE [LARGE SCALE GENOMIC DNA]</scope>
    <source>
        <strain evidence="5 6">DSM 24875</strain>
    </source>
</reference>
<dbReference type="OrthoDB" id="267336at2"/>
<evidence type="ECO:0000313" key="6">
    <source>
        <dbReference type="Proteomes" id="UP000253529"/>
    </source>
</evidence>
<evidence type="ECO:0000259" key="4">
    <source>
        <dbReference type="PROSITE" id="PS50240"/>
    </source>
</evidence>
<dbReference type="InterPro" id="IPR018114">
    <property type="entry name" value="TRYPSIN_HIS"/>
</dbReference>
<feature type="chain" id="PRO_5016917184" evidence="3">
    <location>
        <begin position="26"/>
        <end position="251"/>
    </location>
</feature>
<dbReference type="SMART" id="SM00020">
    <property type="entry name" value="Tryp_SPc"/>
    <property type="match status" value="1"/>
</dbReference>
<dbReference type="Gene3D" id="2.40.10.10">
    <property type="entry name" value="Trypsin-like serine proteases"/>
    <property type="match status" value="1"/>
</dbReference>
<dbReference type="SUPFAM" id="SSF50494">
    <property type="entry name" value="Trypsin-like serine proteases"/>
    <property type="match status" value="1"/>
</dbReference>